<evidence type="ECO:0000313" key="1">
    <source>
        <dbReference type="EMBL" id="JAH43355.1"/>
    </source>
</evidence>
<proteinExistence type="predicted"/>
<sequence>MGLCQQIRLPQYNCGYLHFCKFFGDILSLEF</sequence>
<accession>A0A0E9SRT2</accession>
<reference evidence="1" key="1">
    <citation type="submission" date="2014-11" db="EMBL/GenBank/DDBJ databases">
        <authorList>
            <person name="Amaro Gonzalez C."/>
        </authorList>
    </citation>
    <scope>NUCLEOTIDE SEQUENCE</scope>
</reference>
<protein>
    <submittedName>
        <fullName evidence="1">Uncharacterized protein</fullName>
    </submittedName>
</protein>
<name>A0A0E9SRT2_ANGAN</name>
<organism evidence="1">
    <name type="scientific">Anguilla anguilla</name>
    <name type="common">European freshwater eel</name>
    <name type="synonym">Muraena anguilla</name>
    <dbReference type="NCBI Taxonomy" id="7936"/>
    <lineage>
        <taxon>Eukaryota</taxon>
        <taxon>Metazoa</taxon>
        <taxon>Chordata</taxon>
        <taxon>Craniata</taxon>
        <taxon>Vertebrata</taxon>
        <taxon>Euteleostomi</taxon>
        <taxon>Actinopterygii</taxon>
        <taxon>Neopterygii</taxon>
        <taxon>Teleostei</taxon>
        <taxon>Anguilliformes</taxon>
        <taxon>Anguillidae</taxon>
        <taxon>Anguilla</taxon>
    </lineage>
</organism>
<dbReference type="AlphaFoldDB" id="A0A0E9SRT2"/>
<dbReference type="EMBL" id="GBXM01065222">
    <property type="protein sequence ID" value="JAH43355.1"/>
    <property type="molecule type" value="Transcribed_RNA"/>
</dbReference>
<reference evidence="1" key="2">
    <citation type="journal article" date="2015" name="Fish Shellfish Immunol.">
        <title>Early steps in the European eel (Anguilla anguilla)-Vibrio vulnificus interaction in the gills: Role of the RtxA13 toxin.</title>
        <authorList>
            <person name="Callol A."/>
            <person name="Pajuelo D."/>
            <person name="Ebbesson L."/>
            <person name="Teles M."/>
            <person name="MacKenzie S."/>
            <person name="Amaro C."/>
        </authorList>
    </citation>
    <scope>NUCLEOTIDE SEQUENCE</scope>
</reference>